<evidence type="ECO:0000256" key="1">
    <source>
        <dbReference type="SAM" id="MobiDB-lite"/>
    </source>
</evidence>
<feature type="region of interest" description="Disordered" evidence="1">
    <location>
        <begin position="1"/>
        <end position="109"/>
    </location>
</feature>
<reference evidence="2 3" key="1">
    <citation type="journal article" date="2020" name="G3 (Bethesda)">
        <title>Improved Reference Genome for Cyclotella cryptica CCMP332, a Model for Cell Wall Morphogenesis, Salinity Adaptation, and Lipid Production in Diatoms (Bacillariophyta).</title>
        <authorList>
            <person name="Roberts W.R."/>
            <person name="Downey K.M."/>
            <person name="Ruck E.C."/>
            <person name="Traller J.C."/>
            <person name="Alverson A.J."/>
        </authorList>
    </citation>
    <scope>NUCLEOTIDE SEQUENCE [LARGE SCALE GENOMIC DNA]</scope>
    <source>
        <strain evidence="2 3">CCMP332</strain>
    </source>
</reference>
<protein>
    <submittedName>
        <fullName evidence="2">Uncharacterized protein</fullName>
    </submittedName>
</protein>
<feature type="compositionally biased region" description="Basic and acidic residues" evidence="1">
    <location>
        <begin position="37"/>
        <end position="49"/>
    </location>
</feature>
<dbReference type="Proteomes" id="UP001516023">
    <property type="component" value="Unassembled WGS sequence"/>
</dbReference>
<keyword evidence="3" id="KW-1185">Reference proteome</keyword>
<comment type="caution">
    <text evidence="2">The sequence shown here is derived from an EMBL/GenBank/DDBJ whole genome shotgun (WGS) entry which is preliminary data.</text>
</comment>
<gene>
    <name evidence="2" type="ORF">HJC23_009174</name>
</gene>
<dbReference type="EMBL" id="JABMIG020000157">
    <property type="protein sequence ID" value="KAL3788368.1"/>
    <property type="molecule type" value="Genomic_DNA"/>
</dbReference>
<evidence type="ECO:0000313" key="2">
    <source>
        <dbReference type="EMBL" id="KAL3788368.1"/>
    </source>
</evidence>
<feature type="compositionally biased region" description="Low complexity" evidence="1">
    <location>
        <begin position="18"/>
        <end position="34"/>
    </location>
</feature>
<name>A0ABD3PK30_9STRA</name>
<sequence length="129" mass="13323">MMMERAKSAPAPEEAKKPSPAASTAGTTSSKSAPISSHERMQDLERRLINLDPASLSNSPAMGATLSSAPVRPSAEEHSATPTPVGSASITAPKSPKSEPVKENAANTGKNNPLLVSVLVACCRYVTLV</sequence>
<feature type="compositionally biased region" description="Polar residues" evidence="1">
    <location>
        <begin position="55"/>
        <end position="68"/>
    </location>
</feature>
<feature type="compositionally biased region" description="Basic and acidic residues" evidence="1">
    <location>
        <begin position="1"/>
        <end position="17"/>
    </location>
</feature>
<organism evidence="2 3">
    <name type="scientific">Cyclotella cryptica</name>
    <dbReference type="NCBI Taxonomy" id="29204"/>
    <lineage>
        <taxon>Eukaryota</taxon>
        <taxon>Sar</taxon>
        <taxon>Stramenopiles</taxon>
        <taxon>Ochrophyta</taxon>
        <taxon>Bacillariophyta</taxon>
        <taxon>Coscinodiscophyceae</taxon>
        <taxon>Thalassiosirophycidae</taxon>
        <taxon>Stephanodiscales</taxon>
        <taxon>Stephanodiscaceae</taxon>
        <taxon>Cyclotella</taxon>
    </lineage>
</organism>
<evidence type="ECO:0000313" key="3">
    <source>
        <dbReference type="Proteomes" id="UP001516023"/>
    </source>
</evidence>
<dbReference type="AlphaFoldDB" id="A0ABD3PK30"/>
<proteinExistence type="predicted"/>
<feature type="compositionally biased region" description="Polar residues" evidence="1">
    <location>
        <begin position="80"/>
        <end position="92"/>
    </location>
</feature>
<accession>A0ABD3PK30</accession>